<dbReference type="AlphaFoldDB" id="A0A450YCV3"/>
<reference evidence="1" key="1">
    <citation type="submission" date="2019-02" db="EMBL/GenBank/DDBJ databases">
        <authorList>
            <person name="Gruber-Vodicka R. H."/>
            <person name="Seah K. B. B."/>
        </authorList>
    </citation>
    <scope>NUCLEOTIDE SEQUENCE</scope>
    <source>
        <strain evidence="1">BECK_BZ123</strain>
    </source>
</reference>
<dbReference type="EMBL" id="CAADFS010000006">
    <property type="protein sequence ID" value="VFK39376.1"/>
    <property type="molecule type" value="Genomic_DNA"/>
</dbReference>
<accession>A0A450YCV3</accession>
<evidence type="ECO:0000313" key="1">
    <source>
        <dbReference type="EMBL" id="VFK39376.1"/>
    </source>
</evidence>
<gene>
    <name evidence="1" type="ORF">BECKTC1821D_GA0114238_100611</name>
</gene>
<protein>
    <submittedName>
        <fullName evidence="1">Uncharacterized protein</fullName>
    </submittedName>
</protein>
<name>A0A450YCV3_9GAMM</name>
<proteinExistence type="predicted"/>
<organism evidence="1">
    <name type="scientific">Candidatus Kentrum sp. TC</name>
    <dbReference type="NCBI Taxonomy" id="2126339"/>
    <lineage>
        <taxon>Bacteria</taxon>
        <taxon>Pseudomonadati</taxon>
        <taxon>Pseudomonadota</taxon>
        <taxon>Gammaproteobacteria</taxon>
        <taxon>Candidatus Kentrum</taxon>
    </lineage>
</organism>
<sequence length="110" mass="12214">MRGAIHPTVLPRRLAQSAWNLGKSRQYLTQWPEGLGKLDYGLGDCSGMLGNCPWVTGDGAGYLIHMIRPAKQTEWRRTNGIQWAGAQTGGFPDVSYVDRNKQLHVLCGFI</sequence>